<proteinExistence type="inferred from homology"/>
<dbReference type="SUPFAM" id="SSF74788">
    <property type="entry name" value="Cullin repeat-like"/>
    <property type="match status" value="1"/>
</dbReference>
<evidence type="ECO:0000256" key="3">
    <source>
        <dbReference type="RuleBase" id="RU365026"/>
    </source>
</evidence>
<comment type="function">
    <text evidence="3">Component of the exocyst complex.</text>
</comment>
<accession>A0A1D6ITF3</accession>
<keyword evidence="4" id="KW-0812">Transmembrane</keyword>
<protein>
    <recommendedName>
        <fullName evidence="3">Exocyst subunit Exo70 family protein</fullName>
    </recommendedName>
</protein>
<evidence type="ECO:0000256" key="2">
    <source>
        <dbReference type="ARBA" id="ARBA00022448"/>
    </source>
</evidence>
<sequence>MDQTVSALHKRIETLSLQASALRDALQRSEENTDSAVAALDSFDHHISAIEASIRPAQVRAQAITMANENIDRTIETAEAILAQFEIIRRTEAVIVRGPRADLKSFLEAMALLKGVIHFFSSNKKFKSCEGVLNQVNNLLTKSKLKIEEEFRQLMSTYSKASEPTHLFDCFPNPLLASEGNSRAVGEQLSKSFESATYRTPTLIPPRILPLLHDIAHQLVQDGNQQLCYRIYRDARSSALELSLQKLGIEKLTKRSMQPWLASGTWNQIMHVTVKVLLAGERKICNQIFDGITFNKDQCFAEVTGSSVMTLLSFGDVIAKSKRSHENLFVLLEMYGLMHGLRSEVEVTFQGKFCSGMREAALSLTKSLAQAVQETLVDFEVAVEKNNSKTTVQNGNLHPFTIEVINYVKGLFDYQSTLKILFQQSESDSETESELATVIMKVMQAFQNNLNGKAKQYKDPALYHIFLMNNLHYMVTSVSKSESKDILGGDWIQRHRKIVQQNANQYKRVAWAKIFQTLSIQVSGGNSSSSPCDVSKTGVSRTMIKERFKSFNIQFEELHSKQSQWTIPDQELRDELRLAVAEILLPAYMSSLAVLGILFNVRRTLTSTSNTHKKNWINCWVSSSKDTKLVNRSS</sequence>
<dbReference type="Pfam" id="PF03081">
    <property type="entry name" value="Exo70_C"/>
    <property type="match status" value="1"/>
</dbReference>
<comment type="similarity">
    <text evidence="1 3">Belongs to the EXO70 family.</text>
</comment>
<evidence type="ECO:0000256" key="1">
    <source>
        <dbReference type="ARBA" id="ARBA00006756"/>
    </source>
</evidence>
<evidence type="ECO:0000313" key="6">
    <source>
        <dbReference type="EMBL" id="AQK39351.1"/>
    </source>
</evidence>
<keyword evidence="3" id="KW-0653">Protein transport</keyword>
<gene>
    <name evidence="6" type="ORF">ZEAMMB73_Zm00001d023469</name>
</gene>
<dbReference type="InterPro" id="IPR046364">
    <property type="entry name" value="Exo70_C"/>
</dbReference>
<name>A0A1D6ITF3_MAIZE</name>
<dbReference type="GO" id="GO:0006887">
    <property type="term" value="P:exocytosis"/>
    <property type="evidence" value="ECO:0007669"/>
    <property type="project" value="UniProtKB-KW"/>
</dbReference>
<evidence type="ECO:0000259" key="5">
    <source>
        <dbReference type="Pfam" id="PF03081"/>
    </source>
</evidence>
<evidence type="ECO:0000256" key="4">
    <source>
        <dbReference type="SAM" id="Phobius"/>
    </source>
</evidence>
<dbReference type="GO" id="GO:0005546">
    <property type="term" value="F:phosphatidylinositol-4,5-bisphosphate binding"/>
    <property type="evidence" value="ECO:0007669"/>
    <property type="project" value="InterPro"/>
</dbReference>
<dbReference type="GO" id="GO:0000145">
    <property type="term" value="C:exocyst"/>
    <property type="evidence" value="ECO:0007669"/>
    <property type="project" value="InterPro"/>
</dbReference>
<keyword evidence="2 3" id="KW-0813">Transport</keyword>
<dbReference type="EMBL" id="CM000786">
    <property type="protein sequence ID" value="AQK39351.1"/>
    <property type="molecule type" value="Genomic_DNA"/>
</dbReference>
<dbReference type="ExpressionAtlas" id="A0A1D6ITF3">
    <property type="expression patterns" value="baseline and differential"/>
</dbReference>
<dbReference type="PANTHER" id="PTHR12542:SF86">
    <property type="entry name" value="EXOCYST SUBUNIT EXO70 FAMILY PROTEIN"/>
    <property type="match status" value="1"/>
</dbReference>
<dbReference type="GO" id="GO:0015031">
    <property type="term" value="P:protein transport"/>
    <property type="evidence" value="ECO:0007669"/>
    <property type="project" value="UniProtKB-KW"/>
</dbReference>
<keyword evidence="3" id="KW-0268">Exocytosis</keyword>
<dbReference type="InterPro" id="IPR004140">
    <property type="entry name" value="Exo70"/>
</dbReference>
<dbReference type="PANTHER" id="PTHR12542">
    <property type="entry name" value="EXOCYST COMPLEX PROTEIN EXO70"/>
    <property type="match status" value="1"/>
</dbReference>
<feature type="transmembrane region" description="Helical" evidence="4">
    <location>
        <begin position="583"/>
        <end position="601"/>
    </location>
</feature>
<dbReference type="InterPro" id="IPR016159">
    <property type="entry name" value="Cullin_repeat-like_dom_sf"/>
</dbReference>
<dbReference type="Gene3D" id="1.20.1280.170">
    <property type="entry name" value="Exocyst complex component Exo70"/>
    <property type="match status" value="1"/>
</dbReference>
<keyword evidence="4" id="KW-1133">Transmembrane helix</keyword>
<dbReference type="Pfam" id="PF20669">
    <property type="entry name" value="Exo70_N"/>
    <property type="match status" value="1"/>
</dbReference>
<reference evidence="6" key="1">
    <citation type="submission" date="2015-12" db="EMBL/GenBank/DDBJ databases">
        <title>Update maize B73 reference genome by single molecule sequencing technologies.</title>
        <authorList>
            <consortium name="Maize Genome Sequencing Project"/>
            <person name="Ware D."/>
        </authorList>
    </citation>
    <scope>NUCLEOTIDE SEQUENCE</scope>
    <source>
        <tissue evidence="6">Seedling</tissue>
    </source>
</reference>
<dbReference type="AlphaFoldDB" id="A0A1D6ITF3"/>
<feature type="domain" description="Exocyst complex subunit Exo70 C-terminal" evidence="5">
    <location>
        <begin position="266"/>
        <end position="590"/>
    </location>
</feature>
<keyword evidence="4" id="KW-0472">Membrane</keyword>
<organism evidence="6">
    <name type="scientific">Zea mays</name>
    <name type="common">Maize</name>
    <dbReference type="NCBI Taxonomy" id="4577"/>
    <lineage>
        <taxon>Eukaryota</taxon>
        <taxon>Viridiplantae</taxon>
        <taxon>Streptophyta</taxon>
        <taxon>Embryophyta</taxon>
        <taxon>Tracheophyta</taxon>
        <taxon>Spermatophyta</taxon>
        <taxon>Magnoliopsida</taxon>
        <taxon>Liliopsida</taxon>
        <taxon>Poales</taxon>
        <taxon>Poaceae</taxon>
        <taxon>PACMAD clade</taxon>
        <taxon>Panicoideae</taxon>
        <taxon>Andropogonodae</taxon>
        <taxon>Andropogoneae</taxon>
        <taxon>Tripsacinae</taxon>
        <taxon>Zea</taxon>
    </lineage>
</organism>